<dbReference type="Gene3D" id="3.90.79.10">
    <property type="entry name" value="Nucleoside Triphosphate Pyrophosphohydrolase"/>
    <property type="match status" value="1"/>
</dbReference>
<dbReference type="InterPro" id="IPR015797">
    <property type="entry name" value="NUDIX_hydrolase-like_dom_sf"/>
</dbReference>
<evidence type="ECO:0000256" key="5">
    <source>
        <dbReference type="ARBA" id="ARBA00022801"/>
    </source>
</evidence>
<dbReference type="PROSITE" id="PS51462">
    <property type="entry name" value="NUDIX"/>
    <property type="match status" value="1"/>
</dbReference>
<evidence type="ECO:0000256" key="4">
    <source>
        <dbReference type="ARBA" id="ARBA00016377"/>
    </source>
</evidence>
<comment type="similarity">
    <text evidence="3">Belongs to the Nudix hydrolase family. NudK subfamily.</text>
</comment>
<sequence>MEQEANPWKTTQITKAYENAWIRLEHHDVIKPNGEPGIYGKVHFKNQAIAILPIDNEGNTYLVGQYRYTIDTYSWELPEGGCQDESTLDAAKRELKEETGILASQWTKLGENYLSNSVTDEKAIMYLAEGLEFTESAPEDTEKLQIKKIPVQEAIQMALNGEIKDILSITTLLTYALKVPRLHLL</sequence>
<feature type="domain" description="Nudix hydrolase" evidence="8">
    <location>
        <begin position="44"/>
        <end position="171"/>
    </location>
</feature>
<organism evidence="9 10">
    <name type="scientific">Aquirufa regiilacus</name>
    <dbReference type="NCBI Taxonomy" id="3024868"/>
    <lineage>
        <taxon>Bacteria</taxon>
        <taxon>Pseudomonadati</taxon>
        <taxon>Bacteroidota</taxon>
        <taxon>Cytophagia</taxon>
        <taxon>Cytophagales</taxon>
        <taxon>Flectobacillaceae</taxon>
        <taxon>Aquirufa</taxon>
    </lineage>
</organism>
<proteinExistence type="inferred from homology"/>
<comment type="caution">
    <text evidence="9">The sequence shown here is derived from an EMBL/GenBank/DDBJ whole genome shotgun (WGS) entry which is preliminary data.</text>
</comment>
<dbReference type="InterPro" id="IPR000086">
    <property type="entry name" value="NUDIX_hydrolase_dom"/>
</dbReference>
<evidence type="ECO:0000259" key="8">
    <source>
        <dbReference type="PROSITE" id="PS51462"/>
    </source>
</evidence>
<evidence type="ECO:0000256" key="7">
    <source>
        <dbReference type="ARBA" id="ARBA00032272"/>
    </source>
</evidence>
<protein>
    <recommendedName>
        <fullName evidence="4">GDP-mannose pyrophosphatase</fullName>
    </recommendedName>
    <alternativeName>
        <fullName evidence="6">GDP-mannose hydrolase</fullName>
    </alternativeName>
    <alternativeName>
        <fullName evidence="7">GDPMK</fullName>
    </alternativeName>
</protein>
<evidence type="ECO:0000256" key="2">
    <source>
        <dbReference type="ARBA" id="ARBA00001946"/>
    </source>
</evidence>
<dbReference type="Proteomes" id="UP001249959">
    <property type="component" value="Unassembled WGS sequence"/>
</dbReference>
<dbReference type="GO" id="GO:0016787">
    <property type="term" value="F:hydrolase activity"/>
    <property type="evidence" value="ECO:0007669"/>
    <property type="project" value="UniProtKB-KW"/>
</dbReference>
<evidence type="ECO:0000313" key="9">
    <source>
        <dbReference type="EMBL" id="MDU0808075.1"/>
    </source>
</evidence>
<gene>
    <name evidence="9" type="ORF">PQG45_03385</name>
</gene>
<reference evidence="9 10" key="1">
    <citation type="submission" date="2023-09" db="EMBL/GenBank/DDBJ databases">
        <title>Aquirufa genomes.</title>
        <authorList>
            <person name="Pitt A."/>
        </authorList>
    </citation>
    <scope>NUCLEOTIDE SEQUENCE [LARGE SCALE GENOMIC DNA]</scope>
    <source>
        <strain evidence="9 10">LEOWEIH-7C</strain>
    </source>
</reference>
<dbReference type="PANTHER" id="PTHR11839">
    <property type="entry name" value="UDP/ADP-SUGAR PYROPHOSPHATASE"/>
    <property type="match status" value="1"/>
</dbReference>
<dbReference type="PANTHER" id="PTHR11839:SF18">
    <property type="entry name" value="NUDIX HYDROLASE DOMAIN-CONTAINING PROTEIN"/>
    <property type="match status" value="1"/>
</dbReference>
<dbReference type="Pfam" id="PF00293">
    <property type="entry name" value="NUDIX"/>
    <property type="match status" value="1"/>
</dbReference>
<dbReference type="EMBL" id="JAVNWW010000001">
    <property type="protein sequence ID" value="MDU0808075.1"/>
    <property type="molecule type" value="Genomic_DNA"/>
</dbReference>
<keyword evidence="10" id="KW-1185">Reference proteome</keyword>
<evidence type="ECO:0000256" key="1">
    <source>
        <dbReference type="ARBA" id="ARBA00000847"/>
    </source>
</evidence>
<comment type="catalytic activity">
    <reaction evidence="1">
        <text>GDP-alpha-D-mannose + H2O = alpha-D-mannose 1-phosphate + GMP + 2 H(+)</text>
        <dbReference type="Rhea" id="RHEA:27978"/>
        <dbReference type="ChEBI" id="CHEBI:15377"/>
        <dbReference type="ChEBI" id="CHEBI:15378"/>
        <dbReference type="ChEBI" id="CHEBI:57527"/>
        <dbReference type="ChEBI" id="CHEBI:58115"/>
        <dbReference type="ChEBI" id="CHEBI:58409"/>
    </reaction>
</comment>
<evidence type="ECO:0000256" key="6">
    <source>
        <dbReference type="ARBA" id="ARBA00032162"/>
    </source>
</evidence>
<accession>A0ABU3TQE5</accession>
<evidence type="ECO:0000256" key="3">
    <source>
        <dbReference type="ARBA" id="ARBA00007275"/>
    </source>
</evidence>
<dbReference type="RefSeq" id="WP_315576282.1">
    <property type="nucleotide sequence ID" value="NZ_JARDXH010000004.1"/>
</dbReference>
<name>A0ABU3TQE5_9BACT</name>
<evidence type="ECO:0000313" key="10">
    <source>
        <dbReference type="Proteomes" id="UP001249959"/>
    </source>
</evidence>
<dbReference type="CDD" id="cd24161">
    <property type="entry name" value="NUDIX_ADPRase_Ndx2"/>
    <property type="match status" value="1"/>
</dbReference>
<comment type="cofactor">
    <cofactor evidence="2">
        <name>Mg(2+)</name>
        <dbReference type="ChEBI" id="CHEBI:18420"/>
    </cofactor>
</comment>
<keyword evidence="5 9" id="KW-0378">Hydrolase</keyword>
<dbReference type="SUPFAM" id="SSF55811">
    <property type="entry name" value="Nudix"/>
    <property type="match status" value="1"/>
</dbReference>